<sequence>MAQVKTLHSILVFRNKKDPTKYLVIPSTLSGSEEDVVVRRNIGTEIYVRSWKNDWDYVCAREKTEPGKWRVNLNYCDFEFRVRDGSFFSEPENFDMLSEMILSLLLSIF</sequence>
<dbReference type="AlphaFoldDB" id="A0A1F5X000"/>
<organism evidence="1 2">
    <name type="scientific">Candidatus Giovannonibacteria bacterium RIFCSPLOWO2_01_FULL_45_34</name>
    <dbReference type="NCBI Taxonomy" id="1798351"/>
    <lineage>
        <taxon>Bacteria</taxon>
        <taxon>Candidatus Giovannoniibacteriota</taxon>
    </lineage>
</organism>
<accession>A0A1F5X000</accession>
<protein>
    <submittedName>
        <fullName evidence="1">Uncharacterized protein</fullName>
    </submittedName>
</protein>
<dbReference type="Proteomes" id="UP000178114">
    <property type="component" value="Unassembled WGS sequence"/>
</dbReference>
<comment type="caution">
    <text evidence="1">The sequence shown here is derived from an EMBL/GenBank/DDBJ whole genome shotgun (WGS) entry which is preliminary data.</text>
</comment>
<reference evidence="1 2" key="1">
    <citation type="journal article" date="2016" name="Nat. Commun.">
        <title>Thousands of microbial genomes shed light on interconnected biogeochemical processes in an aquifer system.</title>
        <authorList>
            <person name="Anantharaman K."/>
            <person name="Brown C.T."/>
            <person name="Hug L.A."/>
            <person name="Sharon I."/>
            <person name="Castelle C.J."/>
            <person name="Probst A.J."/>
            <person name="Thomas B.C."/>
            <person name="Singh A."/>
            <person name="Wilkins M.J."/>
            <person name="Karaoz U."/>
            <person name="Brodie E.L."/>
            <person name="Williams K.H."/>
            <person name="Hubbard S.S."/>
            <person name="Banfield J.F."/>
        </authorList>
    </citation>
    <scope>NUCLEOTIDE SEQUENCE [LARGE SCALE GENOMIC DNA]</scope>
</reference>
<evidence type="ECO:0000313" key="2">
    <source>
        <dbReference type="Proteomes" id="UP000178114"/>
    </source>
</evidence>
<name>A0A1F5X000_9BACT</name>
<proteinExistence type="predicted"/>
<gene>
    <name evidence="1" type="ORF">A2930_00370</name>
</gene>
<evidence type="ECO:0000313" key="1">
    <source>
        <dbReference type="EMBL" id="OGF81199.1"/>
    </source>
</evidence>
<dbReference type="EMBL" id="MFID01000015">
    <property type="protein sequence ID" value="OGF81199.1"/>
    <property type="molecule type" value="Genomic_DNA"/>
</dbReference>